<keyword evidence="1" id="KW-1133">Transmembrane helix</keyword>
<feature type="transmembrane region" description="Helical" evidence="1">
    <location>
        <begin position="74"/>
        <end position="101"/>
    </location>
</feature>
<evidence type="ECO:0000313" key="3">
    <source>
        <dbReference type="Proteomes" id="UP001154329"/>
    </source>
</evidence>
<proteinExistence type="predicted"/>
<name>A0A9P0NTH2_APHGO</name>
<keyword evidence="1" id="KW-0472">Membrane</keyword>
<keyword evidence="3" id="KW-1185">Reference proteome</keyword>
<dbReference type="AlphaFoldDB" id="A0A9P0NTH2"/>
<reference evidence="2" key="1">
    <citation type="submission" date="2022-02" db="EMBL/GenBank/DDBJ databases">
        <authorList>
            <person name="King R."/>
        </authorList>
    </citation>
    <scope>NUCLEOTIDE SEQUENCE</scope>
</reference>
<gene>
    <name evidence="2" type="ORF">APHIGO_LOCUS11283</name>
</gene>
<protein>
    <submittedName>
        <fullName evidence="2">Uncharacterized protein</fullName>
    </submittedName>
</protein>
<organism evidence="2 3">
    <name type="scientific">Aphis gossypii</name>
    <name type="common">Cotton aphid</name>
    <dbReference type="NCBI Taxonomy" id="80765"/>
    <lineage>
        <taxon>Eukaryota</taxon>
        <taxon>Metazoa</taxon>
        <taxon>Ecdysozoa</taxon>
        <taxon>Arthropoda</taxon>
        <taxon>Hexapoda</taxon>
        <taxon>Insecta</taxon>
        <taxon>Pterygota</taxon>
        <taxon>Neoptera</taxon>
        <taxon>Paraneoptera</taxon>
        <taxon>Hemiptera</taxon>
        <taxon>Sternorrhyncha</taxon>
        <taxon>Aphidomorpha</taxon>
        <taxon>Aphidoidea</taxon>
        <taxon>Aphididae</taxon>
        <taxon>Aphidini</taxon>
        <taxon>Aphis</taxon>
        <taxon>Aphis</taxon>
    </lineage>
</organism>
<sequence length="129" mass="15138">MTHTSFFVSCSLKIFVQLWFDVINKFKNLINDCLFVNNYSLIHLFNFYFSIGIYSCSNILAGTHMFNFKFLELFFPFLSVFFNFILSFFFSLLQTSCFAFLSFSNFFRSPFFSSQQLLDSLGLAGHNDD</sequence>
<keyword evidence="1" id="KW-0812">Transmembrane</keyword>
<accession>A0A9P0NTH2</accession>
<dbReference type="EMBL" id="OU899037">
    <property type="protein sequence ID" value="CAH1737846.1"/>
    <property type="molecule type" value="Genomic_DNA"/>
</dbReference>
<evidence type="ECO:0000256" key="1">
    <source>
        <dbReference type="SAM" id="Phobius"/>
    </source>
</evidence>
<evidence type="ECO:0000313" key="2">
    <source>
        <dbReference type="EMBL" id="CAH1737846.1"/>
    </source>
</evidence>
<reference evidence="2" key="2">
    <citation type="submission" date="2022-10" db="EMBL/GenBank/DDBJ databases">
        <authorList>
            <consortium name="ENA_rothamsted_submissions"/>
            <consortium name="culmorum"/>
            <person name="King R."/>
        </authorList>
    </citation>
    <scope>NUCLEOTIDE SEQUENCE</scope>
</reference>
<dbReference type="Proteomes" id="UP001154329">
    <property type="component" value="Chromosome 4"/>
</dbReference>